<dbReference type="GO" id="GO:0005634">
    <property type="term" value="C:nucleus"/>
    <property type="evidence" value="ECO:0007669"/>
    <property type="project" value="TreeGrafter"/>
</dbReference>
<dbReference type="SUPFAM" id="SSF57756">
    <property type="entry name" value="Retrovirus zinc finger-like domains"/>
    <property type="match status" value="1"/>
</dbReference>
<evidence type="ECO:0000259" key="3">
    <source>
        <dbReference type="PROSITE" id="PS50158"/>
    </source>
</evidence>
<dbReference type="GO" id="GO:0003676">
    <property type="term" value="F:nucleic acid binding"/>
    <property type="evidence" value="ECO:0007669"/>
    <property type="project" value="InterPro"/>
</dbReference>
<feature type="domain" description="JmjC" evidence="5">
    <location>
        <begin position="147"/>
        <end position="313"/>
    </location>
</feature>
<dbReference type="SUPFAM" id="SSF81995">
    <property type="entry name" value="beta-sandwich domain of Sec23/24"/>
    <property type="match status" value="1"/>
</dbReference>
<dbReference type="PROSITE" id="PS51183">
    <property type="entry name" value="JMJN"/>
    <property type="match status" value="1"/>
</dbReference>
<dbReference type="AlphaFoldDB" id="A0A814B8R6"/>
<evidence type="ECO:0000259" key="4">
    <source>
        <dbReference type="PROSITE" id="PS51183"/>
    </source>
</evidence>
<dbReference type="PANTHER" id="PTHR10694:SF7">
    <property type="entry name" value="[HISTONE H3]-TRIMETHYL-L-LYSINE(9) DEMETHYLASE"/>
    <property type="match status" value="1"/>
</dbReference>
<dbReference type="Proteomes" id="UP000663829">
    <property type="component" value="Unassembled WGS sequence"/>
</dbReference>
<keyword evidence="8" id="KW-1185">Reference proteome</keyword>
<evidence type="ECO:0000313" key="6">
    <source>
        <dbReference type="EMBL" id="CAF0923512.1"/>
    </source>
</evidence>
<dbReference type="GO" id="GO:0032454">
    <property type="term" value="F:histone H3K9 demethylase activity"/>
    <property type="evidence" value="ECO:0007669"/>
    <property type="project" value="TreeGrafter"/>
</dbReference>
<evidence type="ECO:0000256" key="2">
    <source>
        <dbReference type="SAM" id="MobiDB-lite"/>
    </source>
</evidence>
<evidence type="ECO:0000313" key="7">
    <source>
        <dbReference type="EMBL" id="CAF3702503.1"/>
    </source>
</evidence>
<dbReference type="EMBL" id="CAJOBC010001856">
    <property type="protein sequence ID" value="CAF3702503.1"/>
    <property type="molecule type" value="Genomic_DNA"/>
</dbReference>
<reference evidence="6" key="1">
    <citation type="submission" date="2021-02" db="EMBL/GenBank/DDBJ databases">
        <authorList>
            <person name="Nowell W R."/>
        </authorList>
    </citation>
    <scope>NUCLEOTIDE SEQUENCE</scope>
</reference>
<accession>A0A814B8R6</accession>
<evidence type="ECO:0000313" key="8">
    <source>
        <dbReference type="Proteomes" id="UP000663829"/>
    </source>
</evidence>
<gene>
    <name evidence="6" type="ORF">GPM918_LOCUS9787</name>
    <name evidence="7" type="ORF">SRO942_LOCUS9788</name>
</gene>
<dbReference type="SUPFAM" id="SSF51197">
    <property type="entry name" value="Clavaminate synthase-like"/>
    <property type="match status" value="1"/>
</dbReference>
<organism evidence="6 8">
    <name type="scientific">Didymodactylos carnosus</name>
    <dbReference type="NCBI Taxonomy" id="1234261"/>
    <lineage>
        <taxon>Eukaryota</taxon>
        <taxon>Metazoa</taxon>
        <taxon>Spiralia</taxon>
        <taxon>Gnathifera</taxon>
        <taxon>Rotifera</taxon>
        <taxon>Eurotatoria</taxon>
        <taxon>Bdelloidea</taxon>
        <taxon>Philodinida</taxon>
        <taxon>Philodinidae</taxon>
        <taxon>Didymodactylos</taxon>
    </lineage>
</organism>
<keyword evidence="1" id="KW-0479">Metal-binding</keyword>
<dbReference type="GO" id="GO:0000785">
    <property type="term" value="C:chromatin"/>
    <property type="evidence" value="ECO:0007669"/>
    <property type="project" value="TreeGrafter"/>
</dbReference>
<dbReference type="GO" id="GO:0008270">
    <property type="term" value="F:zinc ion binding"/>
    <property type="evidence" value="ECO:0007669"/>
    <property type="project" value="UniProtKB-KW"/>
</dbReference>
<dbReference type="PROSITE" id="PS51184">
    <property type="entry name" value="JMJC"/>
    <property type="match status" value="1"/>
</dbReference>
<dbReference type="GO" id="GO:0051864">
    <property type="term" value="F:histone H3K36 demethylase activity"/>
    <property type="evidence" value="ECO:0007669"/>
    <property type="project" value="TreeGrafter"/>
</dbReference>
<keyword evidence="1" id="KW-0863">Zinc-finger</keyword>
<comment type="caution">
    <text evidence="6">The sequence shown here is derived from an EMBL/GenBank/DDBJ whole genome shotgun (WGS) entry which is preliminary data.</text>
</comment>
<dbReference type="PANTHER" id="PTHR10694">
    <property type="entry name" value="LYSINE-SPECIFIC DEMETHYLASE"/>
    <property type="match status" value="1"/>
</dbReference>
<feature type="compositionally biased region" description="Polar residues" evidence="2">
    <location>
        <begin position="341"/>
        <end position="350"/>
    </location>
</feature>
<dbReference type="Gene3D" id="2.60.120.650">
    <property type="entry name" value="Cupin"/>
    <property type="match status" value="1"/>
</dbReference>
<feature type="domain" description="CCHC-type" evidence="3">
    <location>
        <begin position="494"/>
        <end position="511"/>
    </location>
</feature>
<dbReference type="InterPro" id="IPR003347">
    <property type="entry name" value="JmjC_dom"/>
</dbReference>
<dbReference type="Pfam" id="PF02375">
    <property type="entry name" value="JmjN"/>
    <property type="match status" value="1"/>
</dbReference>
<dbReference type="SMART" id="SM00558">
    <property type="entry name" value="JmjC"/>
    <property type="match status" value="1"/>
</dbReference>
<dbReference type="OrthoDB" id="1678912at2759"/>
<dbReference type="InterPro" id="IPR036875">
    <property type="entry name" value="Znf_CCHC_sf"/>
</dbReference>
<dbReference type="Pfam" id="PF02373">
    <property type="entry name" value="JmjC"/>
    <property type="match status" value="1"/>
</dbReference>
<dbReference type="PROSITE" id="PS50158">
    <property type="entry name" value="ZF_CCHC"/>
    <property type="match status" value="1"/>
</dbReference>
<dbReference type="Proteomes" id="UP000681722">
    <property type="component" value="Unassembled WGS sequence"/>
</dbReference>
<evidence type="ECO:0000256" key="1">
    <source>
        <dbReference type="PROSITE-ProRule" id="PRU00047"/>
    </source>
</evidence>
<dbReference type="EMBL" id="CAJNOQ010001856">
    <property type="protein sequence ID" value="CAF0923512.1"/>
    <property type="molecule type" value="Genomic_DNA"/>
</dbReference>
<name>A0A814B8R6_9BILA</name>
<sequence length="518" mass="61049">MDIDNSIQKEVPVFYPTYDEFKNLSAYILSQEQYIIRSQCGAFKIVPPLRWIPVTNCFSDIRIKSYLTQNIMPTSKNNHIYHIKNTSTTKRRHMSYDEFKRLAESESYRLSDLINDVEEHFWTTISDYMSATYPPLYAADIHFSLFAKKETTCNFNHLKSLLNYYPANIKGITSPFLYVGMWGSVFGMHTEDCDLYSLNYLHHGAAKIWYVIPEAYAERLENFVYQNNLLELTGDEKLCTAPLQHKTLLINPHVLRQHNIEFHKIVQKQNEIVVILPRSYHFGFNCGLNIAEAINYALPSWINYGLKTKMCSCVHTAVKLNMNYFTKDVLQRFEQDVGSIVPTSNQNNDDQQQQQQEQQQQIQQQQEQQQQEQQQQIQQQQIQQQQIHQISQAVELFNDIDCRFPDSTHNELMLDDPACVDFDDVQLFNDISKVYTYTSEMSSPQKNDEDKWKHFEDKLMNQIRVNMSQYVVTPTLSPTQSTHLHTVPKRMRKRKCYCCQRYGHYKDYCPKYLAIRNK</sequence>
<keyword evidence="1" id="KW-0862">Zinc</keyword>
<feature type="domain" description="JmjN" evidence="4">
    <location>
        <begin position="11"/>
        <end position="54"/>
    </location>
</feature>
<protein>
    <submittedName>
        <fullName evidence="6">Uncharacterized protein</fullName>
    </submittedName>
</protein>
<dbReference type="InterPro" id="IPR001878">
    <property type="entry name" value="Znf_CCHC"/>
</dbReference>
<dbReference type="InterPro" id="IPR003349">
    <property type="entry name" value="JmjN"/>
</dbReference>
<proteinExistence type="predicted"/>
<feature type="region of interest" description="Disordered" evidence="2">
    <location>
        <begin position="340"/>
        <end position="359"/>
    </location>
</feature>
<evidence type="ECO:0000259" key="5">
    <source>
        <dbReference type="PROSITE" id="PS51184"/>
    </source>
</evidence>
<dbReference type="GO" id="GO:0010468">
    <property type="term" value="P:regulation of gene expression"/>
    <property type="evidence" value="ECO:0007669"/>
    <property type="project" value="TreeGrafter"/>
</dbReference>
<dbReference type="SMART" id="SM00545">
    <property type="entry name" value="JmjN"/>
    <property type="match status" value="1"/>
</dbReference>